<dbReference type="Proteomes" id="UP000307943">
    <property type="component" value="Unassembled WGS sequence"/>
</dbReference>
<keyword evidence="3" id="KW-1185">Reference proteome</keyword>
<dbReference type="PANTHER" id="PTHR43649">
    <property type="entry name" value="ARABINOSE-BINDING PROTEIN-RELATED"/>
    <property type="match status" value="1"/>
</dbReference>
<dbReference type="InterPro" id="IPR050490">
    <property type="entry name" value="Bact_solute-bd_prot1"/>
</dbReference>
<reference evidence="2 3" key="1">
    <citation type="submission" date="2019-05" db="EMBL/GenBank/DDBJ databases">
        <title>We sequenced the genome of Paenibacillus hemerocallicola KCTC 33185 for further insight into its adaptation and study the phylogeny of Paenibacillus.</title>
        <authorList>
            <person name="Narsing Rao M.P."/>
        </authorList>
    </citation>
    <scope>NUCLEOTIDE SEQUENCE [LARGE SCALE GENOMIC DNA]</scope>
    <source>
        <strain evidence="2 3">KCTC 33185</strain>
    </source>
</reference>
<dbReference type="InterPro" id="IPR006059">
    <property type="entry name" value="SBP"/>
</dbReference>
<feature type="signal peptide" evidence="1">
    <location>
        <begin position="1"/>
        <end position="21"/>
    </location>
</feature>
<evidence type="ECO:0000313" key="2">
    <source>
        <dbReference type="EMBL" id="TNJ65192.1"/>
    </source>
</evidence>
<evidence type="ECO:0000256" key="1">
    <source>
        <dbReference type="SAM" id="SignalP"/>
    </source>
</evidence>
<dbReference type="OrthoDB" id="2520118at2"/>
<dbReference type="Pfam" id="PF01547">
    <property type="entry name" value="SBP_bac_1"/>
    <property type="match status" value="1"/>
</dbReference>
<dbReference type="AlphaFoldDB" id="A0A5C4T8D7"/>
<name>A0A5C4T8D7_9BACL</name>
<protein>
    <submittedName>
        <fullName evidence="2">Carbohydrate ABC transporter substrate-binding protein</fullName>
    </submittedName>
</protein>
<dbReference type="EMBL" id="VDCQ01000021">
    <property type="protein sequence ID" value="TNJ65192.1"/>
    <property type="molecule type" value="Genomic_DNA"/>
</dbReference>
<feature type="chain" id="PRO_5039333681" evidence="1">
    <location>
        <begin position="22"/>
        <end position="436"/>
    </location>
</feature>
<accession>A0A5C4T8D7</accession>
<dbReference type="RefSeq" id="WP_139603316.1">
    <property type="nucleotide sequence ID" value="NZ_VDCQ01000021.1"/>
</dbReference>
<proteinExistence type="predicted"/>
<sequence length="436" mass="48371">MKRTWAALIAASALTASTACGSTGGDGKAAEKTANSAAKSDEPAELTFYMTSNKIEEKAFNEKYGDKIREKFPKYTIKYIMQEDSKTLPNLIAAGQTIDIMISSIGLTSAFLNNMNLQYDISELIKTNGYDLSKLEPTSVEIQRQIANGGMYGLPIGTSSAALFYNRDLFDKFGAAYPKDGMTWDEVYELAKKMTRKEGDIQYKGLTMAFQHLMFLNQNSAEFVDLKTNKSRMTEESFKKTLLNYARFYQIPGNELPKNKFTLASQSTPFLQDHTAAMYITLSAPPKDDPTSPNWDVVQVPSLTDKPGIGMQSYPTYLYLTSMSKNKQAAFNVMSYLTSSEYQQWMVETGGGFSSLKDPKLLETYGKNAAYLKGRNLKSLLPKTFAAPTVKTEFQALGDKEGYTALEDYLNGVDINTALRSASERLDKAIAAQQGK</sequence>
<comment type="caution">
    <text evidence="2">The sequence shown here is derived from an EMBL/GenBank/DDBJ whole genome shotgun (WGS) entry which is preliminary data.</text>
</comment>
<dbReference type="PANTHER" id="PTHR43649:SF17">
    <property type="entry name" value="ABC TRANSPORTER SOLUTE BINDING PROTEIN-SUGAR TRANSPORT"/>
    <property type="match status" value="1"/>
</dbReference>
<evidence type="ECO:0000313" key="3">
    <source>
        <dbReference type="Proteomes" id="UP000307943"/>
    </source>
</evidence>
<keyword evidence="1" id="KW-0732">Signal</keyword>
<dbReference type="PROSITE" id="PS51257">
    <property type="entry name" value="PROKAR_LIPOPROTEIN"/>
    <property type="match status" value="1"/>
</dbReference>
<gene>
    <name evidence="2" type="ORF">FE784_16475</name>
</gene>
<organism evidence="2 3">
    <name type="scientific">Paenibacillus hemerocallicola</name>
    <dbReference type="NCBI Taxonomy" id="1172614"/>
    <lineage>
        <taxon>Bacteria</taxon>
        <taxon>Bacillati</taxon>
        <taxon>Bacillota</taxon>
        <taxon>Bacilli</taxon>
        <taxon>Bacillales</taxon>
        <taxon>Paenibacillaceae</taxon>
        <taxon>Paenibacillus</taxon>
    </lineage>
</organism>
<dbReference type="Gene3D" id="3.40.190.10">
    <property type="entry name" value="Periplasmic binding protein-like II"/>
    <property type="match status" value="1"/>
</dbReference>
<dbReference type="SUPFAM" id="SSF53850">
    <property type="entry name" value="Periplasmic binding protein-like II"/>
    <property type="match status" value="1"/>
</dbReference>